<feature type="compositionally biased region" description="Polar residues" evidence="3">
    <location>
        <begin position="10"/>
        <end position="23"/>
    </location>
</feature>
<evidence type="ECO:0000256" key="3">
    <source>
        <dbReference type="SAM" id="MobiDB-lite"/>
    </source>
</evidence>
<keyword evidence="2" id="KW-0547">Nucleotide-binding</keyword>
<dbReference type="SUPFAM" id="SSF52540">
    <property type="entry name" value="P-loop containing nucleoside triphosphate hydrolases"/>
    <property type="match status" value="1"/>
</dbReference>
<comment type="similarity">
    <text evidence="1">Belongs to the TRAFAC class TrmE-Era-EngA-EngB-Septin-like GTPase superfamily. AIG1/Toc34/Toc159-like paraseptin GTPase family. IAN subfamily.</text>
</comment>
<dbReference type="OMA" id="MVPSKRN"/>
<keyword evidence="6" id="KW-1185">Reference proteome</keyword>
<evidence type="ECO:0000259" key="4">
    <source>
        <dbReference type="Pfam" id="PF04548"/>
    </source>
</evidence>
<dbReference type="GO" id="GO:0005525">
    <property type="term" value="F:GTP binding"/>
    <property type="evidence" value="ECO:0007669"/>
    <property type="project" value="InterPro"/>
</dbReference>
<dbReference type="Proteomes" id="UP001501920">
    <property type="component" value="Chromosome 19"/>
</dbReference>
<reference evidence="5" key="2">
    <citation type="submission" date="2025-08" db="UniProtKB">
        <authorList>
            <consortium name="Ensembl"/>
        </authorList>
    </citation>
    <scope>IDENTIFICATION</scope>
</reference>
<dbReference type="Gene3D" id="3.40.50.300">
    <property type="entry name" value="P-loop containing nucleotide triphosphate hydrolases"/>
    <property type="match status" value="1"/>
</dbReference>
<evidence type="ECO:0000256" key="2">
    <source>
        <dbReference type="ARBA" id="ARBA00022741"/>
    </source>
</evidence>
<evidence type="ECO:0000256" key="1">
    <source>
        <dbReference type="ARBA" id="ARBA00008535"/>
    </source>
</evidence>
<dbReference type="InterPro" id="IPR006703">
    <property type="entry name" value="G_AIG1"/>
</dbReference>
<dbReference type="InterPro" id="IPR027417">
    <property type="entry name" value="P-loop_NTPase"/>
</dbReference>
<protein>
    <recommendedName>
        <fullName evidence="4">AIG1-type G domain-containing protein</fullName>
    </recommendedName>
</protein>
<sequence length="72" mass="7424">MVPSKRNTTKTEQLSTQIGPHQITGSAMSSYSLAGFAQSHPNSAVPTQLRLVLVGRTGAGKSATGNTILEAA</sequence>
<proteinExistence type="inferred from homology"/>
<dbReference type="AlphaFoldDB" id="A0A3B4C5G5"/>
<name>A0A3B4C5G5_PYGNA</name>
<reference evidence="5" key="3">
    <citation type="submission" date="2025-09" db="UniProtKB">
        <authorList>
            <consortium name="Ensembl"/>
        </authorList>
    </citation>
    <scope>IDENTIFICATION</scope>
</reference>
<evidence type="ECO:0000313" key="5">
    <source>
        <dbReference type="Ensembl" id="ENSPNAP00000006320.2"/>
    </source>
</evidence>
<organism evidence="5 6">
    <name type="scientific">Pygocentrus nattereri</name>
    <name type="common">Red-bellied piranha</name>
    <dbReference type="NCBI Taxonomy" id="42514"/>
    <lineage>
        <taxon>Eukaryota</taxon>
        <taxon>Metazoa</taxon>
        <taxon>Chordata</taxon>
        <taxon>Craniata</taxon>
        <taxon>Vertebrata</taxon>
        <taxon>Euteleostomi</taxon>
        <taxon>Actinopterygii</taxon>
        <taxon>Neopterygii</taxon>
        <taxon>Teleostei</taxon>
        <taxon>Ostariophysi</taxon>
        <taxon>Characiformes</taxon>
        <taxon>Characoidei</taxon>
        <taxon>Pygocentrus</taxon>
    </lineage>
</organism>
<dbReference type="STRING" id="42514.ENSPNAP00000006320"/>
<accession>A0A3B4C5G5</accession>
<feature type="region of interest" description="Disordered" evidence="3">
    <location>
        <begin position="1"/>
        <end position="23"/>
    </location>
</feature>
<feature type="domain" description="AIG1-type G" evidence="4">
    <location>
        <begin position="49"/>
        <end position="70"/>
    </location>
</feature>
<reference evidence="5 6" key="1">
    <citation type="submission" date="2020-10" db="EMBL/GenBank/DDBJ databases">
        <title>Pygocentrus nattereri (red-bellied piranha) genome, fPygNat1, primary haplotype.</title>
        <authorList>
            <person name="Myers G."/>
            <person name="Meyer A."/>
            <person name="Karagic N."/>
            <person name="Pippel M."/>
            <person name="Winkler S."/>
            <person name="Tracey A."/>
            <person name="Wood J."/>
            <person name="Formenti G."/>
            <person name="Howe K."/>
            <person name="Fedrigo O."/>
            <person name="Jarvis E.D."/>
        </authorList>
    </citation>
    <scope>NUCLEOTIDE SEQUENCE [LARGE SCALE GENOMIC DNA]</scope>
</reference>
<dbReference type="Pfam" id="PF04548">
    <property type="entry name" value="AIG1"/>
    <property type="match status" value="1"/>
</dbReference>
<evidence type="ECO:0000313" key="6">
    <source>
        <dbReference type="Proteomes" id="UP001501920"/>
    </source>
</evidence>
<dbReference type="Ensembl" id="ENSPNAT00000003756.2">
    <property type="protein sequence ID" value="ENSPNAP00000006320.2"/>
    <property type="gene ID" value="ENSPNAG00000012362.2"/>
</dbReference>